<dbReference type="Pfam" id="PF14520">
    <property type="entry name" value="HHH_5"/>
    <property type="match status" value="1"/>
</dbReference>
<dbReference type="InterPro" id="IPR010994">
    <property type="entry name" value="RuvA_2-like"/>
</dbReference>
<dbReference type="InterPro" id="IPR012340">
    <property type="entry name" value="NA-bd_OB-fold"/>
</dbReference>
<keyword evidence="5 14" id="KW-0235">DNA replication</keyword>
<keyword evidence="6 14" id="KW-0479">Metal-binding</keyword>
<feature type="binding site" evidence="14">
    <location>
        <position position="140"/>
    </location>
    <ligand>
        <name>NAD(+)</name>
        <dbReference type="ChEBI" id="CHEBI:57540"/>
    </ligand>
</feature>
<dbReference type="GO" id="GO:0006260">
    <property type="term" value="P:DNA replication"/>
    <property type="evidence" value="ECO:0007669"/>
    <property type="project" value="UniProtKB-KW"/>
</dbReference>
<dbReference type="InterPro" id="IPR003583">
    <property type="entry name" value="Hlx-hairpin-Hlx_DNA-bd_motif"/>
</dbReference>
<dbReference type="NCBIfam" id="TIGR00575">
    <property type="entry name" value="dnlj"/>
    <property type="match status" value="1"/>
</dbReference>
<dbReference type="FunFam" id="3.30.470.30:FF:000001">
    <property type="entry name" value="DNA ligase"/>
    <property type="match status" value="1"/>
</dbReference>
<dbReference type="Pfam" id="PF03120">
    <property type="entry name" value="OB_DNA_ligase"/>
    <property type="match status" value="1"/>
</dbReference>
<name>A0A1W6KAG5_9GAMM</name>
<dbReference type="NCBIfam" id="NF005932">
    <property type="entry name" value="PRK07956.1"/>
    <property type="match status" value="1"/>
</dbReference>
<feature type="binding site" evidence="14">
    <location>
        <position position="117"/>
    </location>
    <ligand>
        <name>NAD(+)</name>
        <dbReference type="ChEBI" id="CHEBI:57540"/>
    </ligand>
</feature>
<dbReference type="Pfam" id="PF12826">
    <property type="entry name" value="HHH_2"/>
    <property type="match status" value="1"/>
</dbReference>
<dbReference type="PROSITE" id="PS50172">
    <property type="entry name" value="BRCT"/>
    <property type="match status" value="1"/>
</dbReference>
<dbReference type="FunFam" id="1.10.150.20:FF:000007">
    <property type="entry name" value="DNA ligase"/>
    <property type="match status" value="1"/>
</dbReference>
<dbReference type="GO" id="GO:0003911">
    <property type="term" value="F:DNA ligase (NAD+) activity"/>
    <property type="evidence" value="ECO:0007669"/>
    <property type="project" value="UniProtKB-UniRule"/>
</dbReference>
<sequence length="676" mass="74835">MTKASPDVISRAGELRDIITEYNYQYYVLDDPRVPDAEYDRLFRELQDLEAQYPDIVTPDTPTRRVGASVETTFEEVVHRIPMLSLDNAFSDEELRDFDRRVRDRLKTEDDIEYVCEPKLDGLAVSLHYESGVLTRAATRGDGYTGEDITANIRTIPSVPLRLRGNNVPELVEVRGEVYMPREGFETLNKRLADKGEKTFVNPRNAAAGSLRQKKPTVTARRPLELCAYSVALEDESRLPATHWEGLQQVSAWGFRINPEMRRATGAEDCLQAYNELMDKRASLPYEIDGIVFKVNSLALQRQLGFVSRAPRWAIAQKFPAQEELTVIEDVEFQVGRTGAITPVARLKPVFVGGVTVSNATLHNMDEIRRLDARIGDTVFVRRAGDVIPQVVKVVAERRPDNTREVQLPDACPVCQSDIVQIEGEVVARCSGGLFCPAQRKEAIRHYASRKALDIEGLGDKWIDILVDRELVTTVADLYLLKKADLTGLERMGDKSAGNLIDAIDRSRHPVLWKFLYALGIREVGEATAKALASHFGNLEAIGEADEDALQSVSDVGPIVAGHIRSFFDQTHNQETIQALKDAGVQWQTEEITASEKPLKGETWVLTGSLSDMTRDDAKAKLESLGAKVAGSVSGKTSCVVAGEAAGSKLTKAENLGVPVMDESAFVEFLGTHGLE</sequence>
<dbReference type="CDD" id="cd17748">
    <property type="entry name" value="BRCT_DNA_ligase_like"/>
    <property type="match status" value="1"/>
</dbReference>
<dbReference type="RefSeq" id="WP_085680820.1">
    <property type="nucleotide sequence ID" value="NZ_CP020931.1"/>
</dbReference>
<feature type="domain" description="BRCT" evidence="16">
    <location>
        <begin position="594"/>
        <end position="676"/>
    </location>
</feature>
<dbReference type="HAMAP" id="MF_01588">
    <property type="entry name" value="DNA_ligase_A"/>
    <property type="match status" value="1"/>
</dbReference>
<dbReference type="PANTHER" id="PTHR23389:SF9">
    <property type="entry name" value="DNA LIGASE"/>
    <property type="match status" value="1"/>
</dbReference>
<dbReference type="InterPro" id="IPR036420">
    <property type="entry name" value="BRCT_dom_sf"/>
</dbReference>
<keyword evidence="9 14" id="KW-0460">Magnesium</keyword>
<dbReference type="EMBL" id="CP020931">
    <property type="protein sequence ID" value="ARM84407.1"/>
    <property type="molecule type" value="Genomic_DNA"/>
</dbReference>
<proteinExistence type="inferred from homology"/>
<dbReference type="InterPro" id="IPR013839">
    <property type="entry name" value="DNAligase_adenylation"/>
</dbReference>
<feature type="binding site" evidence="14">
    <location>
        <begin position="36"/>
        <end position="40"/>
    </location>
    <ligand>
        <name>NAD(+)</name>
        <dbReference type="ChEBI" id="CHEBI:57540"/>
    </ligand>
</feature>
<dbReference type="Proteomes" id="UP000193100">
    <property type="component" value="Chromosome"/>
</dbReference>
<evidence type="ECO:0000313" key="18">
    <source>
        <dbReference type="Proteomes" id="UP000193100"/>
    </source>
</evidence>
<dbReference type="Gene3D" id="1.10.287.610">
    <property type="entry name" value="Helix hairpin bin"/>
    <property type="match status" value="1"/>
</dbReference>
<dbReference type="InterPro" id="IPR001357">
    <property type="entry name" value="BRCT_dom"/>
</dbReference>
<dbReference type="PANTHER" id="PTHR23389">
    <property type="entry name" value="CHROMOSOME TRANSMISSION FIDELITY FACTOR 18"/>
    <property type="match status" value="1"/>
</dbReference>
<gene>
    <name evidence="14 17" type="primary">ligA</name>
    <name evidence="17" type="ORF">MARSALSMR5_02337</name>
</gene>
<dbReference type="Gene3D" id="6.20.10.30">
    <property type="match status" value="1"/>
</dbReference>
<dbReference type="GO" id="GO:0046872">
    <property type="term" value="F:metal ion binding"/>
    <property type="evidence" value="ECO:0007669"/>
    <property type="project" value="UniProtKB-KW"/>
</dbReference>
<evidence type="ECO:0000256" key="8">
    <source>
        <dbReference type="ARBA" id="ARBA00022833"/>
    </source>
</evidence>
<dbReference type="Pfam" id="PF00533">
    <property type="entry name" value="BRCT"/>
    <property type="match status" value="1"/>
</dbReference>
<reference evidence="17 18" key="1">
    <citation type="submission" date="2017-04" db="EMBL/GenBank/DDBJ databases">
        <title>Genome Sequence of Marinobacter salarius strain SMR5 Isolated from a culture of the Diatom Skeletonema marinoi.</title>
        <authorList>
            <person name="Topel M."/>
            <person name="Pinder M.I.M."/>
            <person name="Johansson O.N."/>
            <person name="Kourtchenko O."/>
            <person name="Godhe A."/>
            <person name="Clarke A.K."/>
        </authorList>
    </citation>
    <scope>NUCLEOTIDE SEQUENCE [LARGE SCALE GENOMIC DNA]</scope>
    <source>
        <strain evidence="17 18">SMR5</strain>
    </source>
</reference>
<dbReference type="FunFam" id="1.10.287.610:FF:000002">
    <property type="entry name" value="DNA ligase"/>
    <property type="match status" value="1"/>
</dbReference>
<comment type="cofactor">
    <cofactor evidence="14">
        <name>Mg(2+)</name>
        <dbReference type="ChEBI" id="CHEBI:18420"/>
    </cofactor>
    <cofactor evidence="14">
        <name>Mn(2+)</name>
        <dbReference type="ChEBI" id="CHEBI:29035"/>
    </cofactor>
</comment>
<dbReference type="InterPro" id="IPR001679">
    <property type="entry name" value="DNA_ligase"/>
</dbReference>
<dbReference type="InterPro" id="IPR041663">
    <property type="entry name" value="DisA/LigA_HHH"/>
</dbReference>
<evidence type="ECO:0000256" key="2">
    <source>
        <dbReference type="ARBA" id="ARBA00012722"/>
    </source>
</evidence>
<evidence type="ECO:0000256" key="5">
    <source>
        <dbReference type="ARBA" id="ARBA00022705"/>
    </source>
</evidence>
<feature type="binding site" evidence="14">
    <location>
        <position position="415"/>
    </location>
    <ligand>
        <name>Zn(2+)</name>
        <dbReference type="ChEBI" id="CHEBI:29105"/>
    </ligand>
</feature>
<dbReference type="SUPFAM" id="SSF52113">
    <property type="entry name" value="BRCT domain"/>
    <property type="match status" value="1"/>
</dbReference>
<feature type="binding site" evidence="14">
    <location>
        <position position="436"/>
    </location>
    <ligand>
        <name>Zn(2+)</name>
        <dbReference type="ChEBI" id="CHEBI:29105"/>
    </ligand>
</feature>
<comment type="function">
    <text evidence="1 14">DNA ligase that catalyzes the formation of phosphodiester linkages between 5'-phosphoryl and 3'-hydroxyl groups in double-stranded DNA using NAD as a coenzyme and as the energy source for the reaction. It is essential for DNA replication and repair of damaged DNA.</text>
</comment>
<evidence type="ECO:0000256" key="14">
    <source>
        <dbReference type="HAMAP-Rule" id="MF_01588"/>
    </source>
</evidence>
<feature type="binding site" evidence="14">
    <location>
        <position position="294"/>
    </location>
    <ligand>
        <name>NAD(+)</name>
        <dbReference type="ChEBI" id="CHEBI:57540"/>
    </ligand>
</feature>
<protein>
    <recommendedName>
        <fullName evidence="3 14">DNA ligase</fullName>
        <ecNumber evidence="2 14">6.5.1.2</ecNumber>
    </recommendedName>
    <alternativeName>
        <fullName evidence="14">Polydeoxyribonucleotide synthase [NAD(+)]</fullName>
    </alternativeName>
</protein>
<dbReference type="InterPro" id="IPR013840">
    <property type="entry name" value="DNAligase_N"/>
</dbReference>
<feature type="binding site" evidence="14">
    <location>
        <position position="177"/>
    </location>
    <ligand>
        <name>NAD(+)</name>
        <dbReference type="ChEBI" id="CHEBI:57540"/>
    </ligand>
</feature>
<evidence type="ECO:0000256" key="13">
    <source>
        <dbReference type="ARBA" id="ARBA00060881"/>
    </source>
</evidence>
<feature type="binding site" evidence="14">
    <location>
        <begin position="85"/>
        <end position="86"/>
    </location>
    <ligand>
        <name>NAD(+)</name>
        <dbReference type="ChEBI" id="CHEBI:57540"/>
    </ligand>
</feature>
<evidence type="ECO:0000256" key="15">
    <source>
        <dbReference type="RuleBase" id="RU000618"/>
    </source>
</evidence>
<dbReference type="Pfam" id="PF01653">
    <property type="entry name" value="DNA_ligase_aden"/>
    <property type="match status" value="1"/>
</dbReference>
<evidence type="ECO:0000256" key="10">
    <source>
        <dbReference type="ARBA" id="ARBA00023027"/>
    </source>
</evidence>
<dbReference type="FunFam" id="1.10.150.20:FF:000006">
    <property type="entry name" value="DNA ligase"/>
    <property type="match status" value="1"/>
</dbReference>
<evidence type="ECO:0000259" key="16">
    <source>
        <dbReference type="PROSITE" id="PS50172"/>
    </source>
</evidence>
<dbReference type="SMART" id="SM00278">
    <property type="entry name" value="HhH1"/>
    <property type="match status" value="3"/>
</dbReference>
<dbReference type="GO" id="GO:0003677">
    <property type="term" value="F:DNA binding"/>
    <property type="evidence" value="ECO:0007669"/>
    <property type="project" value="InterPro"/>
</dbReference>
<keyword evidence="14" id="KW-0464">Manganese</keyword>
<dbReference type="GeneID" id="77256281"/>
<dbReference type="Pfam" id="PF03119">
    <property type="entry name" value="DNA_ligase_ZBD"/>
    <property type="match status" value="1"/>
</dbReference>
<dbReference type="FunFam" id="2.40.50.140:FF:000012">
    <property type="entry name" value="DNA ligase"/>
    <property type="match status" value="1"/>
</dbReference>
<dbReference type="GO" id="GO:0005829">
    <property type="term" value="C:cytosol"/>
    <property type="evidence" value="ECO:0007669"/>
    <property type="project" value="TreeGrafter"/>
</dbReference>
<feature type="binding site" evidence="14">
    <location>
        <position position="318"/>
    </location>
    <ligand>
        <name>NAD(+)</name>
        <dbReference type="ChEBI" id="CHEBI:57540"/>
    </ligand>
</feature>
<organism evidence="17 18">
    <name type="scientific">Marinobacter salarius</name>
    <dbReference type="NCBI Taxonomy" id="1420917"/>
    <lineage>
        <taxon>Bacteria</taxon>
        <taxon>Pseudomonadati</taxon>
        <taxon>Pseudomonadota</taxon>
        <taxon>Gammaproteobacteria</taxon>
        <taxon>Pseudomonadales</taxon>
        <taxon>Marinobacteraceae</taxon>
        <taxon>Marinobacter</taxon>
    </lineage>
</organism>
<evidence type="ECO:0000256" key="4">
    <source>
        <dbReference type="ARBA" id="ARBA00022598"/>
    </source>
</evidence>
<evidence type="ECO:0000256" key="7">
    <source>
        <dbReference type="ARBA" id="ARBA00022763"/>
    </source>
</evidence>
<dbReference type="CDD" id="cd00114">
    <property type="entry name" value="LIGANc"/>
    <property type="match status" value="1"/>
</dbReference>
<dbReference type="Gene3D" id="3.30.470.30">
    <property type="entry name" value="DNA ligase/mRNA capping enzyme"/>
    <property type="match status" value="1"/>
</dbReference>
<feature type="binding site" evidence="14">
    <location>
        <position position="412"/>
    </location>
    <ligand>
        <name>Zn(2+)</name>
        <dbReference type="ChEBI" id="CHEBI:29105"/>
    </ligand>
</feature>
<comment type="caution">
    <text evidence="14">Lacks conserved residue(s) required for the propagation of feature annotation.</text>
</comment>
<dbReference type="PROSITE" id="PS01055">
    <property type="entry name" value="DNA_LIGASE_N1"/>
    <property type="match status" value="1"/>
</dbReference>
<dbReference type="PIRSF" id="PIRSF001604">
    <property type="entry name" value="LigA"/>
    <property type="match status" value="1"/>
</dbReference>
<dbReference type="EC" id="6.5.1.2" evidence="2 14"/>
<dbReference type="InterPro" id="IPR018239">
    <property type="entry name" value="DNA_ligase_AS"/>
</dbReference>
<keyword evidence="10 14" id="KW-0520">NAD</keyword>
<dbReference type="GO" id="GO:0006281">
    <property type="term" value="P:DNA repair"/>
    <property type="evidence" value="ECO:0007669"/>
    <property type="project" value="UniProtKB-KW"/>
</dbReference>
<accession>A0A1W6KAG5</accession>
<evidence type="ECO:0000256" key="6">
    <source>
        <dbReference type="ARBA" id="ARBA00022723"/>
    </source>
</evidence>
<keyword evidence="11 14" id="KW-0234">DNA repair</keyword>
<dbReference type="Gene3D" id="2.40.50.140">
    <property type="entry name" value="Nucleic acid-binding proteins"/>
    <property type="match status" value="1"/>
</dbReference>
<dbReference type="SMART" id="SM00532">
    <property type="entry name" value="LIGANc"/>
    <property type="match status" value="1"/>
</dbReference>
<dbReference type="SUPFAM" id="SSF50249">
    <property type="entry name" value="Nucleic acid-binding proteins"/>
    <property type="match status" value="1"/>
</dbReference>
<dbReference type="AlphaFoldDB" id="A0A1W6KAG5"/>
<evidence type="ECO:0000313" key="17">
    <source>
        <dbReference type="EMBL" id="ARM84407.1"/>
    </source>
</evidence>
<dbReference type="Gene3D" id="3.40.50.10190">
    <property type="entry name" value="BRCT domain"/>
    <property type="match status" value="1"/>
</dbReference>
<evidence type="ECO:0000256" key="11">
    <source>
        <dbReference type="ARBA" id="ARBA00023204"/>
    </source>
</evidence>
<feature type="active site" description="N6-AMP-lysine intermediate" evidence="14">
    <location>
        <position position="119"/>
    </location>
</feature>
<evidence type="ECO:0000256" key="12">
    <source>
        <dbReference type="ARBA" id="ARBA00034005"/>
    </source>
</evidence>
<dbReference type="SMART" id="SM00292">
    <property type="entry name" value="BRCT"/>
    <property type="match status" value="1"/>
</dbReference>
<keyword evidence="7 14" id="KW-0227">DNA damage</keyword>
<evidence type="ECO:0000256" key="3">
    <source>
        <dbReference type="ARBA" id="ARBA00013308"/>
    </source>
</evidence>
<dbReference type="SUPFAM" id="SSF47781">
    <property type="entry name" value="RuvA domain 2-like"/>
    <property type="match status" value="1"/>
</dbReference>
<dbReference type="SUPFAM" id="SSF56091">
    <property type="entry name" value="DNA ligase/mRNA capping enzyme, catalytic domain"/>
    <property type="match status" value="1"/>
</dbReference>
<evidence type="ECO:0000256" key="1">
    <source>
        <dbReference type="ARBA" id="ARBA00004067"/>
    </source>
</evidence>
<comment type="catalytic activity">
    <reaction evidence="12 14 15">
        <text>NAD(+) + (deoxyribonucleotide)n-3'-hydroxyl + 5'-phospho-(deoxyribonucleotide)m = (deoxyribonucleotide)n+m + AMP + beta-nicotinamide D-nucleotide.</text>
        <dbReference type="EC" id="6.5.1.2"/>
    </reaction>
</comment>
<dbReference type="InterPro" id="IPR004150">
    <property type="entry name" value="NAD_DNA_ligase_OB"/>
</dbReference>
<dbReference type="STRING" id="1420917.AU15_07150"/>
<dbReference type="InterPro" id="IPR033136">
    <property type="entry name" value="DNA_ligase_CS"/>
</dbReference>
<dbReference type="Gene3D" id="1.10.150.20">
    <property type="entry name" value="5' to 3' exonuclease, C-terminal subdomain"/>
    <property type="match status" value="2"/>
</dbReference>
<dbReference type="PROSITE" id="PS01056">
    <property type="entry name" value="DNA_LIGASE_N2"/>
    <property type="match status" value="1"/>
</dbReference>
<keyword evidence="8 14" id="KW-0862">Zinc</keyword>
<evidence type="ECO:0000256" key="9">
    <source>
        <dbReference type="ARBA" id="ARBA00022842"/>
    </source>
</evidence>
<keyword evidence="4 14" id="KW-0436">Ligase</keyword>
<dbReference type="InterPro" id="IPR004149">
    <property type="entry name" value="Znf_DNAligase_C4"/>
</dbReference>
<comment type="similarity">
    <text evidence="13 14">Belongs to the NAD-dependent DNA ligase family. LigA subfamily.</text>
</comment>